<evidence type="ECO:0000313" key="3">
    <source>
        <dbReference type="WBParaSite" id="jg18635"/>
    </source>
</evidence>
<organism evidence="2 3">
    <name type="scientific">Ditylenchus dipsaci</name>
    <dbReference type="NCBI Taxonomy" id="166011"/>
    <lineage>
        <taxon>Eukaryota</taxon>
        <taxon>Metazoa</taxon>
        <taxon>Ecdysozoa</taxon>
        <taxon>Nematoda</taxon>
        <taxon>Chromadorea</taxon>
        <taxon>Rhabditida</taxon>
        <taxon>Tylenchina</taxon>
        <taxon>Tylenchomorpha</taxon>
        <taxon>Sphaerularioidea</taxon>
        <taxon>Anguinidae</taxon>
        <taxon>Anguininae</taxon>
        <taxon>Ditylenchus</taxon>
    </lineage>
</organism>
<dbReference type="Proteomes" id="UP000887574">
    <property type="component" value="Unplaced"/>
</dbReference>
<reference evidence="3" key="1">
    <citation type="submission" date="2022-11" db="UniProtKB">
        <authorList>
            <consortium name="WormBaseParasite"/>
        </authorList>
    </citation>
    <scope>IDENTIFICATION</scope>
</reference>
<dbReference type="WBParaSite" id="jg18635">
    <property type="protein sequence ID" value="jg18635"/>
    <property type="gene ID" value="jg18635"/>
</dbReference>
<name>A0A915DE43_9BILA</name>
<sequence>MSSKDLLFLYPWFSAGLDGLPKTNNAVEGWHKGFNARFRKAHMSLSQFIVRLKAEEEKTTHMDKCQSGRSSSPSSSPRVYED</sequence>
<keyword evidence="2" id="KW-1185">Reference proteome</keyword>
<evidence type="ECO:0000313" key="2">
    <source>
        <dbReference type="Proteomes" id="UP000887574"/>
    </source>
</evidence>
<evidence type="ECO:0000256" key="1">
    <source>
        <dbReference type="SAM" id="MobiDB-lite"/>
    </source>
</evidence>
<proteinExistence type="predicted"/>
<feature type="region of interest" description="Disordered" evidence="1">
    <location>
        <begin position="58"/>
        <end position="82"/>
    </location>
</feature>
<feature type="compositionally biased region" description="Low complexity" evidence="1">
    <location>
        <begin position="67"/>
        <end position="82"/>
    </location>
</feature>
<accession>A0A915DE43</accession>
<protein>
    <submittedName>
        <fullName evidence="3">Transposase</fullName>
    </submittedName>
</protein>
<dbReference type="AlphaFoldDB" id="A0A915DE43"/>